<comment type="subcellular location">
    <subcellularLocation>
        <location evidence="1 7">Cell outer membrane</location>
        <topology evidence="1 7">Multi-pass membrane protein</topology>
    </subcellularLocation>
</comment>
<keyword evidence="6 7" id="KW-0998">Cell outer membrane</keyword>
<dbReference type="InterPro" id="IPR023997">
    <property type="entry name" value="TonB-dep_OMP_SusC/RagA_CS"/>
</dbReference>
<evidence type="ECO:0000259" key="8">
    <source>
        <dbReference type="Pfam" id="PF07715"/>
    </source>
</evidence>
<dbReference type="Gene3D" id="2.170.130.10">
    <property type="entry name" value="TonB-dependent receptor, plug domain"/>
    <property type="match status" value="1"/>
</dbReference>
<reference evidence="9 10" key="1">
    <citation type="submission" date="2016-04" db="EMBL/GenBank/DDBJ databases">
        <authorList>
            <person name="Evans L.H."/>
            <person name="Alamgir A."/>
            <person name="Owens N."/>
            <person name="Weber N.D."/>
            <person name="Virtaneva K."/>
            <person name="Barbian K."/>
            <person name="Babar A."/>
            <person name="Rosenke K."/>
        </authorList>
    </citation>
    <scope>NUCLEOTIDE SEQUENCE [LARGE SCALE GENOMIC DNA]</scope>
    <source>
        <strain evidence="9 10">CCM 8644</strain>
    </source>
</reference>
<name>A0A179DJM5_9SPHI</name>
<keyword evidence="10" id="KW-1185">Reference proteome</keyword>
<evidence type="ECO:0000256" key="3">
    <source>
        <dbReference type="ARBA" id="ARBA00022452"/>
    </source>
</evidence>
<dbReference type="InterPro" id="IPR023996">
    <property type="entry name" value="TonB-dep_OMP_SusC/RagA"/>
</dbReference>
<comment type="caution">
    <text evidence="9">The sequence shown here is derived from an EMBL/GenBank/DDBJ whole genome shotgun (WGS) entry which is preliminary data.</text>
</comment>
<evidence type="ECO:0000256" key="7">
    <source>
        <dbReference type="PROSITE-ProRule" id="PRU01360"/>
    </source>
</evidence>
<feature type="domain" description="TonB-dependent receptor plug" evidence="8">
    <location>
        <begin position="98"/>
        <end position="205"/>
    </location>
</feature>
<dbReference type="InterPro" id="IPR012910">
    <property type="entry name" value="Plug_dom"/>
</dbReference>
<dbReference type="AlphaFoldDB" id="A0A179DJM5"/>
<evidence type="ECO:0000256" key="6">
    <source>
        <dbReference type="ARBA" id="ARBA00023237"/>
    </source>
</evidence>
<comment type="similarity">
    <text evidence="7">Belongs to the TonB-dependent receptor family.</text>
</comment>
<dbReference type="OrthoDB" id="9768177at2"/>
<dbReference type="InterPro" id="IPR008969">
    <property type="entry name" value="CarboxyPept-like_regulatory"/>
</dbReference>
<reference evidence="9 10" key="2">
    <citation type="submission" date="2016-06" db="EMBL/GenBank/DDBJ databases">
        <title>Pedobacter psychrophilus sp. nov., isolated from Antarctic fragmentary rock.</title>
        <authorList>
            <person name="Svec P."/>
        </authorList>
    </citation>
    <scope>NUCLEOTIDE SEQUENCE [LARGE SCALE GENOMIC DNA]</scope>
    <source>
        <strain evidence="9 10">CCM 8644</strain>
    </source>
</reference>
<dbReference type="InterPro" id="IPR039426">
    <property type="entry name" value="TonB-dep_rcpt-like"/>
</dbReference>
<keyword evidence="4 7" id="KW-0812">Transmembrane</keyword>
<protein>
    <submittedName>
        <fullName evidence="9">SusC/RagA family TonB-linked outer membrane protein</fullName>
    </submittedName>
</protein>
<organism evidence="9 10">
    <name type="scientific">Pedobacter psychrophilus</name>
    <dbReference type="NCBI Taxonomy" id="1826909"/>
    <lineage>
        <taxon>Bacteria</taxon>
        <taxon>Pseudomonadati</taxon>
        <taxon>Bacteroidota</taxon>
        <taxon>Sphingobacteriia</taxon>
        <taxon>Sphingobacteriales</taxon>
        <taxon>Sphingobacteriaceae</taxon>
        <taxon>Pedobacter</taxon>
    </lineage>
</organism>
<dbReference type="FunFam" id="2.170.130.10:FF:000008">
    <property type="entry name" value="SusC/RagA family TonB-linked outer membrane protein"/>
    <property type="match status" value="1"/>
</dbReference>
<evidence type="ECO:0000256" key="2">
    <source>
        <dbReference type="ARBA" id="ARBA00022448"/>
    </source>
</evidence>
<dbReference type="NCBIfam" id="TIGR04056">
    <property type="entry name" value="OMP_RagA_SusC"/>
    <property type="match status" value="1"/>
</dbReference>
<dbReference type="Gene3D" id="2.60.40.1120">
    <property type="entry name" value="Carboxypeptidase-like, regulatory domain"/>
    <property type="match status" value="1"/>
</dbReference>
<dbReference type="SUPFAM" id="SSF49464">
    <property type="entry name" value="Carboxypeptidase regulatory domain-like"/>
    <property type="match status" value="1"/>
</dbReference>
<dbReference type="EMBL" id="LWHJ01000022">
    <property type="protein sequence ID" value="OAQ40880.1"/>
    <property type="molecule type" value="Genomic_DNA"/>
</dbReference>
<keyword evidence="3 7" id="KW-1134">Transmembrane beta strand</keyword>
<dbReference type="STRING" id="1826909.A5893_07545"/>
<dbReference type="PROSITE" id="PS52016">
    <property type="entry name" value="TONB_DEPENDENT_REC_3"/>
    <property type="match status" value="1"/>
</dbReference>
<dbReference type="Pfam" id="PF07715">
    <property type="entry name" value="Plug"/>
    <property type="match status" value="1"/>
</dbReference>
<proteinExistence type="inferred from homology"/>
<evidence type="ECO:0000313" key="9">
    <source>
        <dbReference type="EMBL" id="OAQ40880.1"/>
    </source>
</evidence>
<evidence type="ECO:0000313" key="10">
    <source>
        <dbReference type="Proteomes" id="UP000078459"/>
    </source>
</evidence>
<dbReference type="InterPro" id="IPR037066">
    <property type="entry name" value="Plug_dom_sf"/>
</dbReference>
<gene>
    <name evidence="9" type="ORF">A5893_07545</name>
</gene>
<evidence type="ECO:0000256" key="4">
    <source>
        <dbReference type="ARBA" id="ARBA00022692"/>
    </source>
</evidence>
<dbReference type="SUPFAM" id="SSF56935">
    <property type="entry name" value="Porins"/>
    <property type="match status" value="1"/>
</dbReference>
<dbReference type="GO" id="GO:0009279">
    <property type="term" value="C:cell outer membrane"/>
    <property type="evidence" value="ECO:0007669"/>
    <property type="project" value="UniProtKB-SubCell"/>
</dbReference>
<keyword evidence="2 7" id="KW-0813">Transport</keyword>
<evidence type="ECO:0000256" key="1">
    <source>
        <dbReference type="ARBA" id="ARBA00004571"/>
    </source>
</evidence>
<dbReference type="Proteomes" id="UP000078459">
    <property type="component" value="Unassembled WGS sequence"/>
</dbReference>
<accession>A0A179DJM5</accession>
<evidence type="ECO:0000256" key="5">
    <source>
        <dbReference type="ARBA" id="ARBA00023136"/>
    </source>
</evidence>
<keyword evidence="5 7" id="KW-0472">Membrane</keyword>
<sequence length="1024" mass="111932">MADRVITGKVVDSEGETLPGVSIVLLGTKISTTTNVNGEYGLTIPSGEKANILEFSFLGFQKKQVTLTKSIVVNVTLQSESKSLNEVVVIGYGTVQRKDLTGSVGSVDVSELNKAPVKSFDDALAGRIAGVEVTSPSGQPGEAPNIVIRGGNSVTQDNSPLYVIDGFPIENYNNNSLNPADIESIEVLKDASSTAIYGSRGANGVIIVTTKKGKVGAPVVAYDGYYGIQNNTSNIKVMDGYEYVKYQFEINPTLATTAFLSNGKTIEDYRNEPSIDWQKELFRGAPMQNHNLSVRGGNNETKYSISGNILNQQGTIINSDFKRYQGRIVLDQNLGKQFKVGINTNYSNLSTNGTQVSGGGNTAFNLLVRAWTYRPLASGSQSLDDLLTDAQDLDVVSNTNYQWNPILSANNELNTRKNSQLTANTYLQYSFLKGFTLKITGGLNSSRNESARFNNSQTVTGNIKSPLGSRGVNGSLTNTSLDNYVNENTLTFKKKLKSGHNFDALLGFTAQSNTSFVYGASANFIPNESLGISGLDEGTPNLITSADSRNNLLSYLSRFNYNYKSKYLFTANFRADGSSKFSSNNRWGYFPSGAFAWHISEEKLIKNIKPLSDAKIRISYGNIGNNRVSDFAYFSALQQTIEDYYSPGGVVTGGAYPSDLGNANLKWETTTETDLGLDVGFLNQRITLTADLYIKKTRDLLLNALLPATTGYSKAFKNIGSIENKGLELTLGTINIDKDNFKWNTNFNISFNRNKILGLTNGQNELQSTTRFNTGFATASTPSFIAIVGQPVAQFYGFIHDGNYQYSDFDETSPGVYVLKAEVPNNGATRSTIKPGDIKYKDITGNGIVDNDDRTILGTPLPKFSGGFSNSVSFKNFDINVFLQYSYGGKLLNVNRLLLEGGSTGSSNQYASYENRWTPTNPNNEYFRAGGQGPSVYSDRIIEDGSFIRFKTLNMGYTLPSKFVKYAQLKSLRVYFSAQNLFTITNYSGNDPEVSVYNSALTPGVDYSAYPRAKVYTFGLNLSL</sequence>
<dbReference type="Pfam" id="PF13715">
    <property type="entry name" value="CarbopepD_reg_2"/>
    <property type="match status" value="1"/>
</dbReference>
<dbReference type="InterPro" id="IPR036942">
    <property type="entry name" value="Beta-barrel_TonB_sf"/>
</dbReference>
<dbReference type="Gene3D" id="2.40.170.20">
    <property type="entry name" value="TonB-dependent receptor, beta-barrel domain"/>
    <property type="match status" value="1"/>
</dbReference>
<dbReference type="NCBIfam" id="TIGR04057">
    <property type="entry name" value="SusC_RagA_signa"/>
    <property type="match status" value="1"/>
</dbReference>